<name>A0ABT9VHE0_9BACI</name>
<keyword evidence="8" id="KW-0472">Membrane</keyword>
<dbReference type="PROSITE" id="PS00211">
    <property type="entry name" value="ABC_TRANSPORTER_1"/>
    <property type="match status" value="1"/>
</dbReference>
<dbReference type="PANTHER" id="PTHR43553">
    <property type="entry name" value="HEAVY METAL TRANSPORTER"/>
    <property type="match status" value="1"/>
</dbReference>
<feature type="domain" description="ABC transporter" evidence="9">
    <location>
        <begin position="2"/>
        <end position="236"/>
    </location>
</feature>
<reference evidence="10 11" key="1">
    <citation type="submission" date="2023-07" db="EMBL/GenBank/DDBJ databases">
        <title>Genomic Encyclopedia of Type Strains, Phase IV (KMG-IV): sequencing the most valuable type-strain genomes for metagenomic binning, comparative biology and taxonomic classification.</title>
        <authorList>
            <person name="Goeker M."/>
        </authorList>
    </citation>
    <scope>NUCLEOTIDE SEQUENCE [LARGE SCALE GENOMIC DNA]</scope>
    <source>
        <strain evidence="10 11">DSM 16460</strain>
    </source>
</reference>
<evidence type="ECO:0000259" key="9">
    <source>
        <dbReference type="PROSITE" id="PS50893"/>
    </source>
</evidence>
<dbReference type="EMBL" id="JAUSTQ010000011">
    <property type="protein sequence ID" value="MDQ0160376.1"/>
    <property type="molecule type" value="Genomic_DNA"/>
</dbReference>
<dbReference type="NCBIfam" id="NF010167">
    <property type="entry name" value="PRK13648.1"/>
    <property type="match status" value="1"/>
</dbReference>
<evidence type="ECO:0000256" key="1">
    <source>
        <dbReference type="ARBA" id="ARBA00004202"/>
    </source>
</evidence>
<comment type="caution">
    <text evidence="10">The sequence shown here is derived from an EMBL/GenBank/DDBJ whole genome shotgun (WGS) entry which is preliminary data.</text>
</comment>
<evidence type="ECO:0000256" key="7">
    <source>
        <dbReference type="ARBA" id="ARBA00022967"/>
    </source>
</evidence>
<dbReference type="Gene3D" id="3.40.50.300">
    <property type="entry name" value="P-loop containing nucleotide triphosphate hydrolases"/>
    <property type="match status" value="1"/>
</dbReference>
<accession>A0ABT9VHE0</accession>
<comment type="similarity">
    <text evidence="2">Belongs to the ABC transporter superfamily.</text>
</comment>
<keyword evidence="11" id="KW-1185">Reference proteome</keyword>
<dbReference type="InterPro" id="IPR017871">
    <property type="entry name" value="ABC_transporter-like_CS"/>
</dbReference>
<comment type="subcellular location">
    <subcellularLocation>
        <location evidence="1">Cell membrane</location>
        <topology evidence="1">Peripheral membrane protein</topology>
    </subcellularLocation>
</comment>
<keyword evidence="3" id="KW-0813">Transport</keyword>
<dbReference type="InterPro" id="IPR030947">
    <property type="entry name" value="EcfA_1"/>
</dbReference>
<evidence type="ECO:0000256" key="6">
    <source>
        <dbReference type="ARBA" id="ARBA00022840"/>
    </source>
</evidence>
<dbReference type="InterPro" id="IPR003439">
    <property type="entry name" value="ABC_transporter-like_ATP-bd"/>
</dbReference>
<dbReference type="InterPro" id="IPR015856">
    <property type="entry name" value="ABC_transpr_CbiO/EcfA_su"/>
</dbReference>
<evidence type="ECO:0000313" key="11">
    <source>
        <dbReference type="Proteomes" id="UP001224359"/>
    </source>
</evidence>
<evidence type="ECO:0000313" key="10">
    <source>
        <dbReference type="EMBL" id="MDQ0160376.1"/>
    </source>
</evidence>
<dbReference type="GO" id="GO:0005524">
    <property type="term" value="F:ATP binding"/>
    <property type="evidence" value="ECO:0007669"/>
    <property type="project" value="UniProtKB-KW"/>
</dbReference>
<dbReference type="InterPro" id="IPR027417">
    <property type="entry name" value="P-loop_NTPase"/>
</dbReference>
<gene>
    <name evidence="10" type="ORF">J2S77_002379</name>
</gene>
<proteinExistence type="inferred from homology"/>
<evidence type="ECO:0000256" key="8">
    <source>
        <dbReference type="ARBA" id="ARBA00023136"/>
    </source>
</evidence>
<keyword evidence="10" id="KW-0378">Hydrolase</keyword>
<dbReference type="GO" id="GO:0016787">
    <property type="term" value="F:hydrolase activity"/>
    <property type="evidence" value="ECO:0007669"/>
    <property type="project" value="UniProtKB-KW"/>
</dbReference>
<dbReference type="InterPro" id="IPR050095">
    <property type="entry name" value="ECF_ABC_transporter_ATP-bd"/>
</dbReference>
<keyword evidence="5" id="KW-0547">Nucleotide-binding</keyword>
<dbReference type="EC" id="3.6.3.-" evidence="10"/>
<evidence type="ECO:0000256" key="4">
    <source>
        <dbReference type="ARBA" id="ARBA00022475"/>
    </source>
</evidence>
<evidence type="ECO:0000256" key="3">
    <source>
        <dbReference type="ARBA" id="ARBA00022448"/>
    </source>
</evidence>
<keyword evidence="7" id="KW-1278">Translocase</keyword>
<protein>
    <submittedName>
        <fullName evidence="10">Energy-coupling factor transport system ATP-binding protein</fullName>
        <ecNumber evidence="10">3.6.3.-</ecNumber>
    </submittedName>
</protein>
<evidence type="ECO:0000256" key="5">
    <source>
        <dbReference type="ARBA" id="ARBA00022741"/>
    </source>
</evidence>
<dbReference type="NCBIfam" id="TIGR04520">
    <property type="entry name" value="ECF_ATPase_1"/>
    <property type="match status" value="1"/>
</dbReference>
<keyword evidence="6 10" id="KW-0067">ATP-binding</keyword>
<dbReference type="Proteomes" id="UP001224359">
    <property type="component" value="Unassembled WGS sequence"/>
</dbReference>
<dbReference type="PANTHER" id="PTHR43553:SF24">
    <property type="entry name" value="ENERGY-COUPLING FACTOR TRANSPORTER ATP-BINDING PROTEIN ECFA1"/>
    <property type="match status" value="1"/>
</dbReference>
<dbReference type="InterPro" id="IPR003593">
    <property type="entry name" value="AAA+_ATPase"/>
</dbReference>
<dbReference type="SMART" id="SM00382">
    <property type="entry name" value="AAA"/>
    <property type="match status" value="1"/>
</dbReference>
<dbReference type="SUPFAM" id="SSF52540">
    <property type="entry name" value="P-loop containing nucleoside triphosphate hydrolases"/>
    <property type="match status" value="1"/>
</dbReference>
<dbReference type="PROSITE" id="PS50893">
    <property type="entry name" value="ABC_TRANSPORTER_2"/>
    <property type="match status" value="1"/>
</dbReference>
<keyword evidence="4" id="KW-1003">Cell membrane</keyword>
<dbReference type="CDD" id="cd03225">
    <property type="entry name" value="ABC_cobalt_CbiO_domain1"/>
    <property type="match status" value="1"/>
</dbReference>
<organism evidence="10 11">
    <name type="scientific">Alkalibacillus salilacus</name>
    <dbReference type="NCBI Taxonomy" id="284582"/>
    <lineage>
        <taxon>Bacteria</taxon>
        <taxon>Bacillati</taxon>
        <taxon>Bacillota</taxon>
        <taxon>Bacilli</taxon>
        <taxon>Bacillales</taxon>
        <taxon>Bacillaceae</taxon>
        <taxon>Alkalibacillus</taxon>
    </lineage>
</organism>
<evidence type="ECO:0000256" key="2">
    <source>
        <dbReference type="ARBA" id="ARBA00005417"/>
    </source>
</evidence>
<dbReference type="Pfam" id="PF00005">
    <property type="entry name" value="ABC_tran"/>
    <property type="match status" value="1"/>
</dbReference>
<sequence>MIELEQVSFRYQNEASHVFENLNLTIEQGEWVAIVGRNGSGKSTLAKLLNGLCLATSGVVRVNHTVITSESKHQVRTQIGMVFQNPENQFVGTTVADDVAFGLENLAVPRDTMIKRIDQSLEQVDMTAYKNHEPSRLSGGQKQRVALASVLAMQPEVIVLDEATSMLDPIGKEQVLSIIQELHEQLDVTVIMVTHDLNEAALADRVITLNEGTVWFDGKPREFLEKGDQLHEVGLEPPFVTKVYQQLSRQSITVTQEPLHYEELVDELWRLYLKT</sequence>